<evidence type="ECO:0000256" key="9">
    <source>
        <dbReference type="ARBA" id="ARBA00022664"/>
    </source>
</evidence>
<dbReference type="SMART" id="SM00320">
    <property type="entry name" value="WD40"/>
    <property type="match status" value="7"/>
</dbReference>
<dbReference type="Proteomes" id="UP000663865">
    <property type="component" value="Unassembled WGS sequence"/>
</dbReference>
<evidence type="ECO:0000256" key="1">
    <source>
        <dbReference type="ARBA" id="ARBA00000900"/>
    </source>
</evidence>
<keyword evidence="16" id="KW-0472">Membrane</keyword>
<dbReference type="GO" id="GO:0016020">
    <property type="term" value="C:membrane"/>
    <property type="evidence" value="ECO:0007669"/>
    <property type="project" value="UniProtKB-SubCell"/>
</dbReference>
<keyword evidence="13" id="KW-0677">Repeat</keyword>
<evidence type="ECO:0000313" key="27">
    <source>
        <dbReference type="Proteomes" id="UP000663865"/>
    </source>
</evidence>
<dbReference type="CDD" id="cd00146">
    <property type="entry name" value="PKD"/>
    <property type="match status" value="1"/>
</dbReference>
<dbReference type="GO" id="GO:0061630">
    <property type="term" value="F:ubiquitin protein ligase activity"/>
    <property type="evidence" value="ECO:0007669"/>
    <property type="project" value="UniProtKB-UniRule"/>
</dbReference>
<dbReference type="InterPro" id="IPR013915">
    <property type="entry name" value="Prp19_cc"/>
</dbReference>
<dbReference type="Pfam" id="PF04564">
    <property type="entry name" value="U-box"/>
    <property type="match status" value="1"/>
</dbReference>
<evidence type="ECO:0000313" key="26">
    <source>
        <dbReference type="EMBL" id="CAF3397498.1"/>
    </source>
</evidence>
<evidence type="ECO:0000259" key="25">
    <source>
        <dbReference type="SMART" id="SM00765"/>
    </source>
</evidence>
<feature type="repeat" description="WD" evidence="21">
    <location>
        <begin position="1200"/>
        <end position="1241"/>
    </location>
</feature>
<evidence type="ECO:0000256" key="12">
    <source>
        <dbReference type="ARBA" id="ARBA00022729"/>
    </source>
</evidence>
<reference evidence="26" key="1">
    <citation type="submission" date="2021-02" db="EMBL/GenBank/DDBJ databases">
        <authorList>
            <person name="Nowell W R."/>
        </authorList>
    </citation>
    <scope>NUCLEOTIDE SEQUENCE</scope>
</reference>
<proteinExistence type="inferred from homology"/>
<keyword evidence="14 22" id="KW-0227">DNA damage</keyword>
<evidence type="ECO:0000259" key="24">
    <source>
        <dbReference type="SMART" id="SM00504"/>
    </source>
</evidence>
<comment type="subunit">
    <text evidence="22">Homotetramer.</text>
</comment>
<evidence type="ECO:0000256" key="15">
    <source>
        <dbReference type="ARBA" id="ARBA00022786"/>
    </source>
</evidence>
<dbReference type="GO" id="GO:0005737">
    <property type="term" value="C:cytoplasm"/>
    <property type="evidence" value="ECO:0007669"/>
    <property type="project" value="TreeGrafter"/>
</dbReference>
<protein>
    <recommendedName>
        <fullName evidence="7 22">Pre-mRNA-processing factor 19</fullName>
        <ecNumber evidence="6 22">2.3.2.27</ecNumber>
    </recommendedName>
</protein>
<keyword evidence="17" id="KW-0325">Glycoprotein</keyword>
<gene>
    <name evidence="26" type="ORF">KIK155_LOCUS7804</name>
</gene>
<evidence type="ECO:0000256" key="22">
    <source>
        <dbReference type="RuleBase" id="RU367101"/>
    </source>
</evidence>
<dbReference type="UniPathway" id="UPA00143"/>
<dbReference type="PROSITE" id="PS50082">
    <property type="entry name" value="WD_REPEATS_2"/>
    <property type="match status" value="5"/>
</dbReference>
<evidence type="ECO:0000256" key="4">
    <source>
        <dbReference type="ARBA" id="ARBA00004906"/>
    </source>
</evidence>
<feature type="domain" description="Seven cysteines N-terminal" evidence="25">
    <location>
        <begin position="25"/>
        <end position="113"/>
    </location>
</feature>
<keyword evidence="11 22" id="KW-0747">Spliceosome</keyword>
<dbReference type="SUPFAM" id="SSF50978">
    <property type="entry name" value="WD40 repeat-like"/>
    <property type="match status" value="1"/>
</dbReference>
<organism evidence="26 27">
    <name type="scientific">Rotaria socialis</name>
    <dbReference type="NCBI Taxonomy" id="392032"/>
    <lineage>
        <taxon>Eukaryota</taxon>
        <taxon>Metazoa</taxon>
        <taxon>Spiralia</taxon>
        <taxon>Gnathifera</taxon>
        <taxon>Rotifera</taxon>
        <taxon>Eurotatoria</taxon>
        <taxon>Bdelloidea</taxon>
        <taxon>Philodinida</taxon>
        <taxon>Philodinidae</taxon>
        <taxon>Rotaria</taxon>
    </lineage>
</organism>
<dbReference type="FunFam" id="3.30.40.10:FF:000027">
    <property type="entry name" value="Pre-mRNA-processing factor 19, putative"/>
    <property type="match status" value="1"/>
</dbReference>
<comment type="catalytic activity">
    <reaction evidence="1 22">
        <text>S-ubiquitinyl-[E2 ubiquitin-conjugating enzyme]-L-cysteine + [acceptor protein]-L-lysine = [E2 ubiquitin-conjugating enzyme]-L-cysteine + N(6)-ubiquitinyl-[acceptor protein]-L-lysine.</text>
        <dbReference type="EC" id="2.3.2.27"/>
    </reaction>
</comment>
<evidence type="ECO:0000256" key="14">
    <source>
        <dbReference type="ARBA" id="ARBA00022763"/>
    </source>
</evidence>
<keyword evidence="19 22" id="KW-0234">DNA repair</keyword>
<dbReference type="Gene3D" id="2.130.10.10">
    <property type="entry name" value="YVTN repeat-like/Quinoprotein amine dehydrogenase"/>
    <property type="match status" value="1"/>
</dbReference>
<dbReference type="InterPro" id="IPR011106">
    <property type="entry name" value="MANSC_N"/>
</dbReference>
<feature type="signal peptide" evidence="23">
    <location>
        <begin position="1"/>
        <end position="22"/>
    </location>
</feature>
<evidence type="ECO:0000256" key="8">
    <source>
        <dbReference type="ARBA" id="ARBA00022574"/>
    </source>
</evidence>
<dbReference type="GO" id="GO:0070534">
    <property type="term" value="P:protein K63-linked ubiquitination"/>
    <property type="evidence" value="ECO:0007669"/>
    <property type="project" value="UniProtKB-UniRule"/>
</dbReference>
<evidence type="ECO:0000256" key="10">
    <source>
        <dbReference type="ARBA" id="ARBA00022679"/>
    </source>
</evidence>
<dbReference type="Pfam" id="PF22352">
    <property type="entry name" value="K319L-like_PKD"/>
    <property type="match status" value="2"/>
</dbReference>
<dbReference type="CDD" id="cd00200">
    <property type="entry name" value="WD40"/>
    <property type="match status" value="1"/>
</dbReference>
<dbReference type="InterPro" id="IPR038959">
    <property type="entry name" value="Prp19"/>
</dbReference>
<dbReference type="CDD" id="cd16656">
    <property type="entry name" value="RING-Ubox_PRP19"/>
    <property type="match status" value="1"/>
</dbReference>
<feature type="domain" description="U-box" evidence="24">
    <location>
        <begin position="941"/>
        <end position="1002"/>
    </location>
</feature>
<evidence type="ECO:0000256" key="3">
    <source>
        <dbReference type="ARBA" id="ARBA00004370"/>
    </source>
</evidence>
<dbReference type="EC" id="2.3.2.27" evidence="6 22"/>
<dbReference type="SMART" id="SM00504">
    <property type="entry name" value="Ubox"/>
    <property type="match status" value="1"/>
</dbReference>
<evidence type="ECO:0000256" key="20">
    <source>
        <dbReference type="ARBA" id="ARBA00023242"/>
    </source>
</evidence>
<dbReference type="Gene3D" id="2.60.40.10">
    <property type="entry name" value="Immunoglobulins"/>
    <property type="match status" value="4"/>
</dbReference>
<dbReference type="InterPro" id="IPR036322">
    <property type="entry name" value="WD40_repeat_dom_sf"/>
</dbReference>
<dbReference type="PANTHER" id="PTHR43995">
    <property type="entry name" value="PRE-MRNA-PROCESSING FACTOR 19"/>
    <property type="match status" value="1"/>
</dbReference>
<dbReference type="InterPro" id="IPR003613">
    <property type="entry name" value="Ubox_domain"/>
</dbReference>
<keyword evidence="10 22" id="KW-0808">Transferase</keyword>
<dbReference type="PANTHER" id="PTHR43995:SF1">
    <property type="entry name" value="PRE-MRNA-PROCESSING FACTOR 19"/>
    <property type="match status" value="1"/>
</dbReference>
<keyword evidence="12 23" id="KW-0732">Signal</keyword>
<dbReference type="GO" id="GO:0000398">
    <property type="term" value="P:mRNA splicing, via spliceosome"/>
    <property type="evidence" value="ECO:0007669"/>
    <property type="project" value="InterPro"/>
</dbReference>
<dbReference type="FunFam" id="2.130.10.10:FF:000043">
    <property type="entry name" value="pre-mRNA-processing factor 19"/>
    <property type="match status" value="1"/>
</dbReference>
<evidence type="ECO:0000256" key="21">
    <source>
        <dbReference type="PROSITE-ProRule" id="PRU00221"/>
    </source>
</evidence>
<keyword evidence="20 22" id="KW-0539">Nucleus</keyword>
<name>A0A817ZRP3_9BILA</name>
<dbReference type="GO" id="GO:0000974">
    <property type="term" value="C:Prp19 complex"/>
    <property type="evidence" value="ECO:0007669"/>
    <property type="project" value="UniProtKB-UniRule"/>
</dbReference>
<dbReference type="PROSITE" id="PS00678">
    <property type="entry name" value="WD_REPEATS_1"/>
    <property type="match status" value="1"/>
</dbReference>
<dbReference type="InterPro" id="IPR055340">
    <property type="entry name" value="RING-Ubox_PRP19"/>
</dbReference>
<comment type="caution">
    <text evidence="26">The sequence shown here is derived from an EMBL/GenBank/DDBJ whole genome shotgun (WGS) entry which is preliminary data.</text>
</comment>
<comment type="pathway">
    <text evidence="4 22">Protein modification; protein ubiquitination.</text>
</comment>
<comment type="function">
    <text evidence="22">Ubiquitin-protein ligase which is mainly involved pre-mRNA splicing and DNA repair. Required for pre-mRNA splicing as component of the spliceosome.</text>
</comment>
<feature type="chain" id="PRO_5032990382" description="Pre-mRNA-processing factor 19" evidence="23">
    <location>
        <begin position="23"/>
        <end position="1448"/>
    </location>
</feature>
<dbReference type="GO" id="GO:0071006">
    <property type="term" value="C:U2-type catalytic step 1 spliceosome"/>
    <property type="evidence" value="ECO:0007669"/>
    <property type="project" value="TreeGrafter"/>
</dbReference>
<dbReference type="InterPro" id="IPR015943">
    <property type="entry name" value="WD40/YVTN_repeat-like_dom_sf"/>
</dbReference>
<dbReference type="Pfam" id="PF24814">
    <property type="entry name" value="WD40_Prp19"/>
    <property type="match status" value="1"/>
</dbReference>
<evidence type="ECO:0000256" key="5">
    <source>
        <dbReference type="ARBA" id="ARBA00006388"/>
    </source>
</evidence>
<evidence type="ECO:0000256" key="17">
    <source>
        <dbReference type="ARBA" id="ARBA00023180"/>
    </source>
</evidence>
<dbReference type="InterPro" id="IPR019775">
    <property type="entry name" value="WD40_repeat_CS"/>
</dbReference>
<evidence type="ECO:0000256" key="11">
    <source>
        <dbReference type="ARBA" id="ARBA00022728"/>
    </source>
</evidence>
<dbReference type="SMART" id="SM00765">
    <property type="entry name" value="MANEC"/>
    <property type="match status" value="1"/>
</dbReference>
<evidence type="ECO:0000256" key="13">
    <source>
        <dbReference type="ARBA" id="ARBA00022737"/>
    </source>
</evidence>
<evidence type="ECO:0000256" key="7">
    <source>
        <dbReference type="ARBA" id="ARBA00015618"/>
    </source>
</evidence>
<accession>A0A817ZRP3</accession>
<dbReference type="Pfam" id="PF23597">
    <property type="entry name" value="KIAA0319_N"/>
    <property type="match status" value="1"/>
</dbReference>
<dbReference type="Gene3D" id="3.30.40.10">
    <property type="entry name" value="Zinc/RING finger domain, C3HC4 (zinc finger)"/>
    <property type="match status" value="1"/>
</dbReference>
<dbReference type="SUPFAM" id="SSF57850">
    <property type="entry name" value="RING/U-box"/>
    <property type="match status" value="1"/>
</dbReference>
<evidence type="ECO:0000256" key="18">
    <source>
        <dbReference type="ARBA" id="ARBA00023187"/>
    </source>
</evidence>
<feature type="repeat" description="WD" evidence="21">
    <location>
        <begin position="1242"/>
        <end position="1283"/>
    </location>
</feature>
<keyword evidence="9 22" id="KW-0507">mRNA processing</keyword>
<evidence type="ECO:0000256" key="2">
    <source>
        <dbReference type="ARBA" id="ARBA00004123"/>
    </source>
</evidence>
<keyword evidence="18 22" id="KW-0508">mRNA splicing</keyword>
<evidence type="ECO:0000256" key="16">
    <source>
        <dbReference type="ARBA" id="ARBA00023136"/>
    </source>
</evidence>
<dbReference type="PROSITE" id="PS50294">
    <property type="entry name" value="WD_REPEATS_REGION"/>
    <property type="match status" value="3"/>
</dbReference>
<dbReference type="EMBL" id="CAJNYV010000984">
    <property type="protein sequence ID" value="CAF3397498.1"/>
    <property type="molecule type" value="Genomic_DNA"/>
</dbReference>
<evidence type="ECO:0000256" key="19">
    <source>
        <dbReference type="ARBA" id="ARBA00023204"/>
    </source>
</evidence>
<dbReference type="InterPro" id="IPR013083">
    <property type="entry name" value="Znf_RING/FYVE/PHD"/>
</dbReference>
<feature type="repeat" description="WD" evidence="21">
    <location>
        <begin position="1328"/>
        <end position="1369"/>
    </location>
</feature>
<keyword evidence="8 21" id="KW-0853">WD repeat</keyword>
<keyword evidence="15 22" id="KW-0833">Ubl conjugation pathway</keyword>
<feature type="repeat" description="WD" evidence="21">
    <location>
        <begin position="1411"/>
        <end position="1448"/>
    </location>
</feature>
<dbReference type="InterPro" id="IPR013980">
    <property type="entry name" value="MANSC_dom"/>
</dbReference>
<comment type="similarity">
    <text evidence="5 22">Belongs to the WD repeat PRP19 family.</text>
</comment>
<evidence type="ECO:0000256" key="23">
    <source>
        <dbReference type="SAM" id="SignalP"/>
    </source>
</evidence>
<feature type="repeat" description="WD" evidence="21">
    <location>
        <begin position="1293"/>
        <end position="1327"/>
    </location>
</feature>
<dbReference type="InterPro" id="IPR001680">
    <property type="entry name" value="WD40_rpt"/>
</dbReference>
<dbReference type="Pfam" id="PF08606">
    <property type="entry name" value="Prp19"/>
    <property type="match status" value="1"/>
</dbReference>
<comment type="subcellular location">
    <subcellularLocation>
        <location evidence="3">Membrane</location>
    </subcellularLocation>
    <subcellularLocation>
        <location evidence="2 22">Nucleus</location>
    </subcellularLocation>
</comment>
<sequence length="1448" mass="162344">MSVLKHTLLVLLCFSFQTFCHSKPNDIDVCSIWSNNWKFNVDLKDLIHTNVKPAAGQNAGKFSKIHVNGWDECVAQCCQFSRCNVAYWVSSTCFHIECSSDEMCQPIEMVDTHLSDDVFYLRIRSVHLTAAAADYDDTGFDECNETKLCPINEKCEQVSINAELQRNVCLCDGDSELRRIKGVCRQYLPRTKPCAVYEADSETNQYGDDSDNDNRGKCRKNEECLPPSDRAKHGYCQCKLGFTRLDSSRKCVIDNKEEQSTEVHAESSTKSISSSSLDDFIVEAGDDQIITLPKDEVDLNGRVLHKSNKSGVALSILNNQHLNLLWSLKTSTSEAKVDISNQSDLASHVVAKQLRAGIYEFELKLNDKQGATLASDVIKIEVISKATTVLPLVVKVISPVSVRLPQTIIKLEASVEPSSRHVTYRWTYKKDGPVMPLIENMNTSDLLISNIRAGTYSFQLDVMDDSGNQQTKTVQLIATGDPIEARVTHSREIVFWPSNDVLLDGTSSIIEQQQQTHVFWTLISNDNKQDANTIEIISPHSLKTRISNLRIGQYKFQLALVTNDKRYTSKTEVLVVVYSQNGQPPKISINLETKSVNILNNLIILNASKTTADYGIAKWQWAKSPLCPAIGHFINNSSSSPIAYVTNLIEGQYIFILQVLDDRQQMSEMNITVNVNGVPDAENLIELVFSSKSYLHQQTLDNLLAQIRVFLIDLLPNIHIIMVGMLHENVLLVKGKDFKTDLIISPKILVNHLQDKIKSLRSASNMNIISIDTYLCLSDCSNHGKCNQKTKRCICHSYYMENWFKSIVQREPNCDFVIHYFVIITSISSILSLIFCWFCTCCCLRWRRRYNLLERRKRIRYQLLDENDDEGAYDSTEKTNEKSRFFRRNKTKKSNIVISASDQSDENGEQTLYDKPLLTAKANMNSPKLRNRGLTVAVQDISNEVPEQPVLSPVSGCIFEKRLIVKYLHESSIDPVNGQPLTEEQLIDVKVTPLGKPKPPSATSIPAILKTLQDEWDGCMLHSFTLRQQLQTARQELSHVMYQHDAACRVIARLNKEVTAAREALATLKPQAGIAQTSHYANEQSMQTPHQGVIADVSQTSLTIAEGMTDEIIQKLHDKASILTQLRKQRGKHVPEGLTTVDEMRNFRCSATHTALHSASSPGILALDVSPKNPSIVLTGGNDRQAVVFNKDSEQVVATLKGHQKKVTHVIHHFEEDIAITASSDASIRVWHIPSAQCLKVLKAHESPIAGLSLHPTGDYVLSSSSDAYWALSDLRTGKLITKVQDATSKRGLTCAQFHPDGIIFGVGTQEGVIKIWDLKESNNVADFPGHSGSINSIAFSENGYYLATAADDASIKLWDLRKLKNFKTITLEDRYEIRDLVFDQSGMYLGVAGTDVRVYQAKQWDLLKVFNDHTAIATGIRFGSNANYLASSSVDRSLKFYQQLTQE</sequence>
<dbReference type="InterPro" id="IPR013783">
    <property type="entry name" value="Ig-like_fold"/>
</dbReference>
<evidence type="ECO:0000256" key="6">
    <source>
        <dbReference type="ARBA" id="ARBA00012483"/>
    </source>
</evidence>
<dbReference type="GO" id="GO:0006281">
    <property type="term" value="P:DNA repair"/>
    <property type="evidence" value="ECO:0007669"/>
    <property type="project" value="UniProtKB-KW"/>
</dbReference>